<feature type="domain" description="Aminoglycoside phosphotransferase" evidence="1">
    <location>
        <begin position="40"/>
        <end position="224"/>
    </location>
</feature>
<dbReference type="Pfam" id="PF01636">
    <property type="entry name" value="APH"/>
    <property type="match status" value="1"/>
</dbReference>
<keyword evidence="2" id="KW-0418">Kinase</keyword>
<evidence type="ECO:0000313" key="2">
    <source>
        <dbReference type="EMBL" id="KAF2870444.1"/>
    </source>
</evidence>
<dbReference type="InterPro" id="IPR051678">
    <property type="entry name" value="AGP_Transferase"/>
</dbReference>
<dbReference type="InterPro" id="IPR011009">
    <property type="entry name" value="Kinase-like_dom_sf"/>
</dbReference>
<name>A0A7C8MIY6_9PLEO</name>
<evidence type="ECO:0000313" key="3">
    <source>
        <dbReference type="Proteomes" id="UP000481861"/>
    </source>
</evidence>
<proteinExistence type="predicted"/>
<keyword evidence="3" id="KW-1185">Reference proteome</keyword>
<accession>A0A7C8MIY6</accession>
<comment type="caution">
    <text evidence="2">The sequence shown here is derived from an EMBL/GenBank/DDBJ whole genome shotgun (WGS) entry which is preliminary data.</text>
</comment>
<keyword evidence="2" id="KW-0808">Transferase</keyword>
<reference evidence="2 3" key="1">
    <citation type="submission" date="2020-01" db="EMBL/GenBank/DDBJ databases">
        <authorList>
            <consortium name="DOE Joint Genome Institute"/>
            <person name="Haridas S."/>
            <person name="Albert R."/>
            <person name="Binder M."/>
            <person name="Bloem J."/>
            <person name="Labutti K."/>
            <person name="Salamov A."/>
            <person name="Andreopoulos B."/>
            <person name="Baker S.E."/>
            <person name="Barry K."/>
            <person name="Bills G."/>
            <person name="Bluhm B.H."/>
            <person name="Cannon C."/>
            <person name="Castanera R."/>
            <person name="Culley D.E."/>
            <person name="Daum C."/>
            <person name="Ezra D."/>
            <person name="Gonzalez J.B."/>
            <person name="Henrissat B."/>
            <person name="Kuo A."/>
            <person name="Liang C."/>
            <person name="Lipzen A."/>
            <person name="Lutzoni F."/>
            <person name="Magnuson J."/>
            <person name="Mondo S."/>
            <person name="Nolan M."/>
            <person name="Ohm R."/>
            <person name="Pangilinan J."/>
            <person name="Park H.-J.H."/>
            <person name="Ramirez L."/>
            <person name="Alfaro M."/>
            <person name="Sun H."/>
            <person name="Tritt A."/>
            <person name="Yoshinaga Y."/>
            <person name="Zwiers L.-H.L."/>
            <person name="Turgeon B.G."/>
            <person name="Goodwin S.B."/>
            <person name="Spatafora J.W."/>
            <person name="Crous P.W."/>
            <person name="Grigoriev I.V."/>
        </authorList>
    </citation>
    <scope>NUCLEOTIDE SEQUENCE [LARGE SCALE GENOMIC DNA]</scope>
    <source>
        <strain evidence="2 3">CBS 611.86</strain>
    </source>
</reference>
<dbReference type="Proteomes" id="UP000481861">
    <property type="component" value="Unassembled WGS sequence"/>
</dbReference>
<dbReference type="GO" id="GO:0016301">
    <property type="term" value="F:kinase activity"/>
    <property type="evidence" value="ECO:0007669"/>
    <property type="project" value="UniProtKB-KW"/>
</dbReference>
<dbReference type="EMBL" id="JAADJZ010000013">
    <property type="protein sequence ID" value="KAF2870444.1"/>
    <property type="molecule type" value="Genomic_DNA"/>
</dbReference>
<dbReference type="Gene3D" id="3.90.1200.10">
    <property type="match status" value="1"/>
</dbReference>
<dbReference type="AlphaFoldDB" id="A0A7C8MIY6"/>
<gene>
    <name evidence="2" type="ORF">BDV95DRAFT_495571</name>
</gene>
<sequence>MLWDQRGNTSNDYAVWKLFRENGIKDVPLVEEMHQFSKPEDQFQFTVMSKAKGVTLESAWPGLSQKEKQGYAQQVTAALRAMRQFTAPFPQRVGGGALYDGILTQCDKGNNCKKIERTKEEWLNNMAAELRDGLDRRMDEPDEAAVEAQLQQLKDNFPDGAPYVLTHCDLSFSNIIINNGKIEAIIDWEHAGYYPWWVERWSSQERGNMRNAGEFWDLVWAELDPELDRIQFHDQISKHVNAVESVWPNAEISHTQDHDIWLRPAFCNCRPFGGLIQRRFWGAEMKHEIGWKKGKNWLRKGYNIPG</sequence>
<evidence type="ECO:0000259" key="1">
    <source>
        <dbReference type="Pfam" id="PF01636"/>
    </source>
</evidence>
<dbReference type="SUPFAM" id="SSF56112">
    <property type="entry name" value="Protein kinase-like (PK-like)"/>
    <property type="match status" value="1"/>
</dbReference>
<dbReference type="PANTHER" id="PTHR21310:SF55">
    <property type="entry name" value="AMINOGLYCOSIDE PHOSPHOTRANSFERASE DOMAIN-CONTAINING PROTEIN"/>
    <property type="match status" value="1"/>
</dbReference>
<dbReference type="InterPro" id="IPR002575">
    <property type="entry name" value="Aminoglycoside_PTrfase"/>
</dbReference>
<dbReference type="OrthoDB" id="2906425at2759"/>
<protein>
    <submittedName>
        <fullName evidence="2">Kinase-like domain-containing protein</fullName>
    </submittedName>
</protein>
<dbReference type="PANTHER" id="PTHR21310">
    <property type="entry name" value="AMINOGLYCOSIDE PHOSPHOTRANSFERASE-RELATED-RELATED"/>
    <property type="match status" value="1"/>
</dbReference>
<organism evidence="2 3">
    <name type="scientific">Massariosphaeria phaeospora</name>
    <dbReference type="NCBI Taxonomy" id="100035"/>
    <lineage>
        <taxon>Eukaryota</taxon>
        <taxon>Fungi</taxon>
        <taxon>Dikarya</taxon>
        <taxon>Ascomycota</taxon>
        <taxon>Pezizomycotina</taxon>
        <taxon>Dothideomycetes</taxon>
        <taxon>Pleosporomycetidae</taxon>
        <taxon>Pleosporales</taxon>
        <taxon>Pleosporales incertae sedis</taxon>
        <taxon>Massariosphaeria</taxon>
    </lineage>
</organism>